<reference evidence="2" key="2">
    <citation type="journal article" date="2023" name="IMA Fungus">
        <title>Comparative genomic study of the Penicillium genus elucidates a diverse pangenome and 15 lateral gene transfer events.</title>
        <authorList>
            <person name="Petersen C."/>
            <person name="Sorensen T."/>
            <person name="Nielsen M.R."/>
            <person name="Sondergaard T.E."/>
            <person name="Sorensen J.L."/>
            <person name="Fitzpatrick D.A."/>
            <person name="Frisvad J.C."/>
            <person name="Nielsen K.L."/>
        </authorList>
    </citation>
    <scope>NUCLEOTIDE SEQUENCE</scope>
    <source>
        <strain evidence="2">IBT 16125</strain>
    </source>
</reference>
<dbReference type="GeneID" id="81604413"/>
<reference evidence="2" key="1">
    <citation type="submission" date="2022-12" db="EMBL/GenBank/DDBJ databases">
        <authorList>
            <person name="Petersen C."/>
        </authorList>
    </citation>
    <scope>NUCLEOTIDE SEQUENCE</scope>
    <source>
        <strain evidence="2">IBT 16125</strain>
    </source>
</reference>
<comment type="caution">
    <text evidence="2">The sequence shown here is derived from an EMBL/GenBank/DDBJ whole genome shotgun (WGS) entry which is preliminary data.</text>
</comment>
<proteinExistence type="predicted"/>
<dbReference type="Proteomes" id="UP001213681">
    <property type="component" value="Unassembled WGS sequence"/>
</dbReference>
<dbReference type="RefSeq" id="XP_056763019.1">
    <property type="nucleotide sequence ID" value="XM_056914170.1"/>
</dbReference>
<evidence type="ECO:0000313" key="2">
    <source>
        <dbReference type="EMBL" id="KAJ5439790.1"/>
    </source>
</evidence>
<feature type="region of interest" description="Disordered" evidence="1">
    <location>
        <begin position="78"/>
        <end position="101"/>
    </location>
</feature>
<protein>
    <submittedName>
        <fullName evidence="2">Uncharacterized protein</fullName>
    </submittedName>
</protein>
<dbReference type="EMBL" id="JAPVEA010000008">
    <property type="protein sequence ID" value="KAJ5439790.1"/>
    <property type="molecule type" value="Genomic_DNA"/>
</dbReference>
<dbReference type="AlphaFoldDB" id="A0AAD6C022"/>
<name>A0AAD6C022_9EURO</name>
<evidence type="ECO:0000256" key="1">
    <source>
        <dbReference type="SAM" id="MobiDB-lite"/>
    </source>
</evidence>
<gene>
    <name evidence="2" type="ORF">N7458_010788</name>
</gene>
<accession>A0AAD6C022</accession>
<evidence type="ECO:0000313" key="3">
    <source>
        <dbReference type="Proteomes" id="UP001213681"/>
    </source>
</evidence>
<sequence>MPSGGSQVPCTSGIHLVLTAYRTVFGTCAEPFELWSQSFDWRVLNPAMNSSHLTSNVYCHGRGRTIHGILRRSYVKPRWSRPRAGEAPPPQHDDAASRFNNIFESSNEVAKQKKSSVMDR</sequence>
<organism evidence="2 3">
    <name type="scientific">Penicillium daleae</name>
    <dbReference type="NCBI Taxonomy" id="63821"/>
    <lineage>
        <taxon>Eukaryota</taxon>
        <taxon>Fungi</taxon>
        <taxon>Dikarya</taxon>
        <taxon>Ascomycota</taxon>
        <taxon>Pezizomycotina</taxon>
        <taxon>Eurotiomycetes</taxon>
        <taxon>Eurotiomycetidae</taxon>
        <taxon>Eurotiales</taxon>
        <taxon>Aspergillaceae</taxon>
        <taxon>Penicillium</taxon>
    </lineage>
</organism>
<keyword evidence="3" id="KW-1185">Reference proteome</keyword>